<dbReference type="RefSeq" id="WP_261605352.1">
    <property type="nucleotide sequence ID" value="NZ_JAODOR010000001.1"/>
</dbReference>
<name>A0ABT2P7X1_9MICO</name>
<evidence type="ECO:0000313" key="2">
    <source>
        <dbReference type="EMBL" id="MCT9000792.1"/>
    </source>
</evidence>
<accession>A0ABT2P7X1</accession>
<evidence type="ECO:0000313" key="3">
    <source>
        <dbReference type="Proteomes" id="UP001300496"/>
    </source>
</evidence>
<keyword evidence="3" id="KW-1185">Reference proteome</keyword>
<gene>
    <name evidence="2" type="ORF">N4R40_00220</name>
</gene>
<evidence type="ECO:0000256" key="1">
    <source>
        <dbReference type="SAM" id="MobiDB-lite"/>
    </source>
</evidence>
<proteinExistence type="predicted"/>
<feature type="region of interest" description="Disordered" evidence="1">
    <location>
        <begin position="68"/>
        <end position="91"/>
    </location>
</feature>
<protein>
    <submittedName>
        <fullName evidence="2">Uncharacterized protein</fullName>
    </submittedName>
</protein>
<reference evidence="2 3" key="1">
    <citation type="journal article" date="2024" name="Int. J. Syst. Evol. Microbiol.">
        <title>Microbacterium memoriense sp. nov., a member of the Actinomycetota from marine beach sediment of the north coast of Portugal.</title>
        <authorList>
            <person name="Santos J.D.N.D."/>
            <person name="Klimek D."/>
            <person name="Calusinska M."/>
            <person name="Lobo-da-Cunha A."/>
            <person name="Catita J."/>
            <person name="Goncalves H."/>
            <person name="Gonzalez I."/>
            <person name="Lage O.M."/>
        </authorList>
    </citation>
    <scope>NUCLEOTIDE SEQUENCE [LARGE SCALE GENOMIC DNA]</scope>
    <source>
        <strain evidence="2 3">PMIC_1C1B</strain>
    </source>
</reference>
<comment type="caution">
    <text evidence="2">The sequence shown here is derived from an EMBL/GenBank/DDBJ whole genome shotgun (WGS) entry which is preliminary data.</text>
</comment>
<sequence length="91" mass="10485">MNDQRRTDTTYEHIRDASRQAQRVSPAFKRAMDASPAWVREAIRDYCSALRAEAAAYRVEAKTHRLHLEEISRSQPGSKTPMEQDTSEVHL</sequence>
<dbReference type="EMBL" id="JAODOR010000001">
    <property type="protein sequence ID" value="MCT9000792.1"/>
    <property type="molecule type" value="Genomic_DNA"/>
</dbReference>
<dbReference type="Proteomes" id="UP001300496">
    <property type="component" value="Unassembled WGS sequence"/>
</dbReference>
<feature type="compositionally biased region" description="Polar residues" evidence="1">
    <location>
        <begin position="73"/>
        <end position="84"/>
    </location>
</feature>
<organism evidence="2 3">
    <name type="scientific">Microbacterium memoriense</name>
    <dbReference type="NCBI Taxonomy" id="2978350"/>
    <lineage>
        <taxon>Bacteria</taxon>
        <taxon>Bacillati</taxon>
        <taxon>Actinomycetota</taxon>
        <taxon>Actinomycetes</taxon>
        <taxon>Micrococcales</taxon>
        <taxon>Microbacteriaceae</taxon>
        <taxon>Microbacterium</taxon>
    </lineage>
</organism>